<dbReference type="AlphaFoldDB" id="A0A3S5CNI8"/>
<feature type="non-terminal residue" evidence="1">
    <location>
        <position position="1"/>
    </location>
</feature>
<organism evidence="1 2">
    <name type="scientific">Protopolystoma xenopodis</name>
    <dbReference type="NCBI Taxonomy" id="117903"/>
    <lineage>
        <taxon>Eukaryota</taxon>
        <taxon>Metazoa</taxon>
        <taxon>Spiralia</taxon>
        <taxon>Lophotrochozoa</taxon>
        <taxon>Platyhelminthes</taxon>
        <taxon>Monogenea</taxon>
        <taxon>Polyopisthocotylea</taxon>
        <taxon>Polystomatidea</taxon>
        <taxon>Polystomatidae</taxon>
        <taxon>Protopolystoma</taxon>
    </lineage>
</organism>
<reference evidence="1" key="1">
    <citation type="submission" date="2018-11" db="EMBL/GenBank/DDBJ databases">
        <authorList>
            <consortium name="Pathogen Informatics"/>
        </authorList>
    </citation>
    <scope>NUCLEOTIDE SEQUENCE</scope>
</reference>
<keyword evidence="2" id="KW-1185">Reference proteome</keyword>
<dbReference type="Proteomes" id="UP000784294">
    <property type="component" value="Unassembled WGS sequence"/>
</dbReference>
<dbReference type="EMBL" id="CAAALY010061838">
    <property type="protein sequence ID" value="VEL23426.1"/>
    <property type="molecule type" value="Genomic_DNA"/>
</dbReference>
<proteinExistence type="predicted"/>
<name>A0A3S5CNI8_9PLAT</name>
<evidence type="ECO:0000313" key="2">
    <source>
        <dbReference type="Proteomes" id="UP000784294"/>
    </source>
</evidence>
<accession>A0A3S5CNI8</accession>
<comment type="caution">
    <text evidence="1">The sequence shown here is derived from an EMBL/GenBank/DDBJ whole genome shotgun (WGS) entry which is preliminary data.</text>
</comment>
<dbReference type="OrthoDB" id="6619788at2759"/>
<evidence type="ECO:0000313" key="1">
    <source>
        <dbReference type="EMBL" id="VEL23426.1"/>
    </source>
</evidence>
<protein>
    <submittedName>
        <fullName evidence="1">Uncharacterized protein</fullName>
    </submittedName>
</protein>
<sequence>VSVSPCCCLSSIEHSHSKAILDIQWVPDHFEVNRLGYAIENQTQKCVQLMTCAIDHEILFWDSRLEKTPLAIDKTRDMLTLPHGVPATFSGLDMKWKPFLRAHIFNDSGGDHSPTRFCIKVRDLL</sequence>
<gene>
    <name evidence="1" type="ORF">PXEA_LOCUS16866</name>
</gene>